<accession>A0ABY5PK38</accession>
<organism evidence="2 3">
    <name type="scientific">Svornostia abyssi</name>
    <dbReference type="NCBI Taxonomy" id="2898438"/>
    <lineage>
        <taxon>Bacteria</taxon>
        <taxon>Bacillati</taxon>
        <taxon>Actinomycetota</taxon>
        <taxon>Thermoleophilia</taxon>
        <taxon>Solirubrobacterales</taxon>
        <taxon>Baekduiaceae</taxon>
        <taxon>Svornostia</taxon>
    </lineage>
</organism>
<protein>
    <submittedName>
        <fullName evidence="2">Uncharacterized protein</fullName>
    </submittedName>
</protein>
<dbReference type="PANTHER" id="PTHR32309">
    <property type="entry name" value="TYROSINE-PROTEIN KINASE"/>
    <property type="match status" value="1"/>
</dbReference>
<dbReference type="SUPFAM" id="SSF52540">
    <property type="entry name" value="P-loop containing nucleoside triphosphate hydrolases"/>
    <property type="match status" value="1"/>
</dbReference>
<evidence type="ECO:0000313" key="2">
    <source>
        <dbReference type="EMBL" id="UUY05027.1"/>
    </source>
</evidence>
<dbReference type="RefSeq" id="WP_353865495.1">
    <property type="nucleotide sequence ID" value="NZ_CP088295.1"/>
</dbReference>
<keyword evidence="3" id="KW-1185">Reference proteome</keyword>
<dbReference type="PANTHER" id="PTHR32309:SF31">
    <property type="entry name" value="CAPSULAR EXOPOLYSACCHARIDE FAMILY"/>
    <property type="match status" value="1"/>
</dbReference>
<keyword evidence="1" id="KW-1133">Transmembrane helix</keyword>
<proteinExistence type="predicted"/>
<dbReference type="EMBL" id="CP088295">
    <property type="protein sequence ID" value="UUY05027.1"/>
    <property type="molecule type" value="Genomic_DNA"/>
</dbReference>
<keyword evidence="1" id="KW-0472">Membrane</keyword>
<evidence type="ECO:0000313" key="3">
    <source>
        <dbReference type="Proteomes" id="UP001058860"/>
    </source>
</evidence>
<feature type="transmembrane region" description="Helical" evidence="1">
    <location>
        <begin position="220"/>
        <end position="241"/>
    </location>
</feature>
<dbReference type="Gene3D" id="3.40.50.300">
    <property type="entry name" value="P-loop containing nucleotide triphosphate hydrolases"/>
    <property type="match status" value="1"/>
</dbReference>
<keyword evidence="1" id="KW-0812">Transmembrane</keyword>
<dbReference type="InterPro" id="IPR027417">
    <property type="entry name" value="P-loop_NTPase"/>
</dbReference>
<dbReference type="Proteomes" id="UP001058860">
    <property type="component" value="Chromosome"/>
</dbReference>
<name>A0ABY5PK38_9ACTN</name>
<evidence type="ECO:0000256" key="1">
    <source>
        <dbReference type="SAM" id="Phobius"/>
    </source>
</evidence>
<reference evidence="3" key="1">
    <citation type="submission" date="2021-11" db="EMBL/GenBank/DDBJ databases">
        <title>Cultivation dependent microbiological survey of springs from the worlds oldest radium mine currently devoted to the extraction of radon-saturated water.</title>
        <authorList>
            <person name="Kapinusova G."/>
            <person name="Smrhova T."/>
            <person name="Strejcek M."/>
            <person name="Suman J."/>
            <person name="Jani K."/>
            <person name="Pajer P."/>
            <person name="Uhlik O."/>
        </authorList>
    </citation>
    <scope>NUCLEOTIDE SEQUENCE [LARGE SCALE GENOMIC DNA]</scope>
    <source>
        <strain evidence="3">J379</strain>
    </source>
</reference>
<gene>
    <name evidence="2" type="ORF">LRS13_05715</name>
</gene>
<sequence length="486" mass="51121">MANGQVDTGSDAGAFGAIVRRRAWIVVLAVLAALASAFIFTSLQDKQYKSTAVLLFRQVLLDVQLTGVPLVAPGNDATVESATNVGLVSQENVRVAAAARLGPGFTPSSLEDQLTIEPQKKSDLIGIEATADSPQEAARVANAVAASYLAIANEQSVSRINAAADRVRQTISSRRMSDSQRRELRRSLVKLNVLAQLGPQNVQLSQPAVPPRKASSPKPLLNLLIGGLVGLVIGIALAFGVEHFDRRLRKPEELERESGLPLLATVPRSASLKAPRGGTWVEDAEPFRQLASVLRHRADEREIRSVLLVAPSQGSGTTTVALYLALAAAEGAAAPVLLVEANLRRPVLGDVLGLPQDTGLTTLADDPQAAVQSIDLDGPARDVSVVLAGPAGGSPASVLESEAVTELLKGSRDAYDFAVVDGPPPLLVADVLPLIPEVDAVVIVARLGQDTGADVRRLRTELERQGAEPIGVVANGSRRRKNPYAA</sequence>
<feature type="transmembrane region" description="Helical" evidence="1">
    <location>
        <begin position="23"/>
        <end position="43"/>
    </location>
</feature>
<dbReference type="InterPro" id="IPR050445">
    <property type="entry name" value="Bact_polysacc_biosynth/exp"/>
</dbReference>